<evidence type="ECO:0000313" key="1">
    <source>
        <dbReference type="EMBL" id="EMN00548.1"/>
    </source>
</evidence>
<gene>
    <name evidence="1" type="ORF">LEP1GSC035_2923</name>
</gene>
<organism evidence="1 2">
    <name type="scientific">Leptospira noguchii str. 2007001578</name>
    <dbReference type="NCBI Taxonomy" id="1049974"/>
    <lineage>
        <taxon>Bacteria</taxon>
        <taxon>Pseudomonadati</taxon>
        <taxon>Spirochaetota</taxon>
        <taxon>Spirochaetia</taxon>
        <taxon>Leptospirales</taxon>
        <taxon>Leptospiraceae</taxon>
        <taxon>Leptospira</taxon>
    </lineage>
</organism>
<proteinExistence type="predicted"/>
<dbReference type="EMBL" id="AHMH02000085">
    <property type="protein sequence ID" value="EMN00548.1"/>
    <property type="molecule type" value="Genomic_DNA"/>
</dbReference>
<keyword evidence="2" id="KW-1185">Reference proteome</keyword>
<reference evidence="1 2" key="1">
    <citation type="submission" date="2013-01" db="EMBL/GenBank/DDBJ databases">
        <authorList>
            <person name="Harkins D.M."/>
            <person name="Durkin A.S."/>
            <person name="Brinkac L.M."/>
            <person name="Haft D.H."/>
            <person name="Selengut J.D."/>
            <person name="Sanka R."/>
            <person name="DePew J."/>
            <person name="Purushe J."/>
            <person name="Whelen A.C."/>
            <person name="Vinetz J.M."/>
            <person name="Sutton G.G."/>
            <person name="Nierman W.C."/>
            <person name="Fouts D.E."/>
        </authorList>
    </citation>
    <scope>NUCLEOTIDE SEQUENCE [LARGE SCALE GENOMIC DNA]</scope>
    <source>
        <strain evidence="1 2">2007001578</strain>
    </source>
</reference>
<evidence type="ECO:0000313" key="2">
    <source>
        <dbReference type="Proteomes" id="UP000012099"/>
    </source>
</evidence>
<dbReference type="Proteomes" id="UP000012099">
    <property type="component" value="Unassembled WGS sequence"/>
</dbReference>
<comment type="caution">
    <text evidence="1">The sequence shown here is derived from an EMBL/GenBank/DDBJ whole genome shotgun (WGS) entry which is preliminary data.</text>
</comment>
<protein>
    <submittedName>
        <fullName evidence="1">Uncharacterized protein</fullName>
    </submittedName>
</protein>
<sequence>MGSCGNPRFIFLKKIGIRTCRFFSKMRELQQIKILQINS</sequence>
<accession>A0ABP2TBW1</accession>
<name>A0ABP2TBW1_9LEPT</name>